<dbReference type="SMART" id="SM00326">
    <property type="entry name" value="SH3"/>
    <property type="match status" value="1"/>
</dbReference>
<comment type="caution">
    <text evidence="6">The sequence shown here is derived from an EMBL/GenBank/DDBJ whole genome shotgun (WGS) entry which is preliminary data.</text>
</comment>
<comment type="similarity">
    <text evidence="1">Belongs to the SH3YL1 family.</text>
</comment>
<dbReference type="EMBL" id="MCBS01023897">
    <property type="protein sequence ID" value="RKF74565.1"/>
    <property type="molecule type" value="Genomic_DNA"/>
</dbReference>
<dbReference type="GO" id="GO:0051666">
    <property type="term" value="P:actin cortical patch localization"/>
    <property type="evidence" value="ECO:0007669"/>
    <property type="project" value="TreeGrafter"/>
</dbReference>
<dbReference type="Pfam" id="PF04366">
    <property type="entry name" value="Ysc84"/>
    <property type="match status" value="1"/>
</dbReference>
<keyword evidence="2 3" id="KW-0728">SH3 domain</keyword>
<dbReference type="InterPro" id="IPR007461">
    <property type="entry name" value="Ysc84_actin-binding"/>
</dbReference>
<feature type="compositionally biased region" description="Basic and acidic residues" evidence="4">
    <location>
        <begin position="255"/>
        <end position="273"/>
    </location>
</feature>
<dbReference type="FunFam" id="2.30.30.40:FF:000100">
    <property type="entry name" value="SH3 domain-containing YSC84-like protein 1"/>
    <property type="match status" value="1"/>
</dbReference>
<feature type="region of interest" description="Disordered" evidence="4">
    <location>
        <begin position="219"/>
        <end position="295"/>
    </location>
</feature>
<evidence type="ECO:0000256" key="1">
    <source>
        <dbReference type="ARBA" id="ARBA00007761"/>
    </source>
</evidence>
<dbReference type="GO" id="GO:0030479">
    <property type="term" value="C:actin cortical patch"/>
    <property type="evidence" value="ECO:0007669"/>
    <property type="project" value="TreeGrafter"/>
</dbReference>
<evidence type="ECO:0000256" key="4">
    <source>
        <dbReference type="SAM" id="MobiDB-lite"/>
    </source>
</evidence>
<organism evidence="6 7">
    <name type="scientific">Golovinomyces cichoracearum</name>
    <dbReference type="NCBI Taxonomy" id="62708"/>
    <lineage>
        <taxon>Eukaryota</taxon>
        <taxon>Fungi</taxon>
        <taxon>Dikarya</taxon>
        <taxon>Ascomycota</taxon>
        <taxon>Pezizomycotina</taxon>
        <taxon>Leotiomycetes</taxon>
        <taxon>Erysiphales</taxon>
        <taxon>Erysiphaceae</taxon>
        <taxon>Golovinomyces</taxon>
    </lineage>
</organism>
<dbReference type="PRINTS" id="PR00452">
    <property type="entry name" value="SH3DOMAIN"/>
</dbReference>
<evidence type="ECO:0000313" key="6">
    <source>
        <dbReference type="EMBL" id="RKF74565.1"/>
    </source>
</evidence>
<dbReference type="PRINTS" id="PR01887">
    <property type="entry name" value="SPECTRNALPHA"/>
</dbReference>
<dbReference type="GO" id="GO:0051015">
    <property type="term" value="F:actin filament binding"/>
    <property type="evidence" value="ECO:0007669"/>
    <property type="project" value="TreeGrafter"/>
</dbReference>
<dbReference type="PANTHER" id="PTHR15629:SF2">
    <property type="entry name" value="SH3 DOMAIN-CONTAINING YSC84-LIKE PROTEIN 1"/>
    <property type="match status" value="1"/>
</dbReference>
<name>A0A420IJ66_9PEZI</name>
<dbReference type="AlphaFoldDB" id="A0A420IJ66"/>
<dbReference type="PANTHER" id="PTHR15629">
    <property type="entry name" value="SH3YL1 PROTEIN"/>
    <property type="match status" value="1"/>
</dbReference>
<dbReference type="SUPFAM" id="SSF50044">
    <property type="entry name" value="SH3-domain"/>
    <property type="match status" value="1"/>
</dbReference>
<dbReference type="Pfam" id="PF00018">
    <property type="entry name" value="SH3_1"/>
    <property type="match status" value="1"/>
</dbReference>
<feature type="domain" description="SH3" evidence="5">
    <location>
        <begin position="350"/>
        <end position="410"/>
    </location>
</feature>
<evidence type="ECO:0000256" key="2">
    <source>
        <dbReference type="ARBA" id="ARBA00022443"/>
    </source>
</evidence>
<gene>
    <name evidence="6" type="ORF">GcM1_238001</name>
</gene>
<dbReference type="Proteomes" id="UP000285326">
    <property type="component" value="Unassembled WGS sequence"/>
</dbReference>
<dbReference type="Gene3D" id="2.30.30.40">
    <property type="entry name" value="SH3 Domains"/>
    <property type="match status" value="1"/>
</dbReference>
<protein>
    <submittedName>
        <fullName evidence="6">SH3 domain-containing protein</fullName>
    </submittedName>
</protein>
<feature type="compositionally biased region" description="Basic and acidic residues" evidence="4">
    <location>
        <begin position="281"/>
        <end position="290"/>
    </location>
</feature>
<evidence type="ECO:0000313" key="7">
    <source>
        <dbReference type="Proteomes" id="UP000285326"/>
    </source>
</evidence>
<evidence type="ECO:0000259" key="5">
    <source>
        <dbReference type="PROSITE" id="PS50002"/>
    </source>
</evidence>
<sequence>MRVHNPLPSNMEAECLKCSKILASFIDPGQAYGLDKFIPSSVLANAKGLAILTVFKAGFLGSARYGNGIVVARLSDGRWSAPSAIGTGGAGFGGQIGFEWTDFVFILNDSAAVRTFSQMGSLTLGGNLSVAAGPVGRNAEAAGAASLKSMAGIFSYSRTKGLFAGISLEGSVIIERRDANEKLYGRRYTAHQLLSGSVPPPPAAQPLIKILNSRAFANTSASHRERTSHHPPSAHNHGNGQAHVQKPYHSHRKSSFRENYNKFRPGRTTEKNPENTLKNRHSMDGYDSRPNDYTNKVRTSIDGYFSRVTKAKDDKKPDNHAHIDTPKPYKGPERNMFLKQAPLKPMFPSLSKNEAIALLDFESEQPCDLSFKKGDIITVTQSSGSQKDWWTGITGHRTGMFPANYVEMKK</sequence>
<reference evidence="6 7" key="1">
    <citation type="journal article" date="2018" name="BMC Genomics">
        <title>Comparative genome analyses reveal sequence features reflecting distinct modes of host-adaptation between dicot and monocot powdery mildew.</title>
        <authorList>
            <person name="Wu Y."/>
            <person name="Ma X."/>
            <person name="Pan Z."/>
            <person name="Kale S.D."/>
            <person name="Song Y."/>
            <person name="King H."/>
            <person name="Zhang Q."/>
            <person name="Presley C."/>
            <person name="Deng X."/>
            <person name="Wei C.I."/>
            <person name="Xiao S."/>
        </authorList>
    </citation>
    <scope>NUCLEOTIDE SEQUENCE [LARGE SCALE GENOMIC DNA]</scope>
    <source>
        <strain evidence="6">UMSG1</strain>
    </source>
</reference>
<dbReference type="GO" id="GO:0051017">
    <property type="term" value="P:actin filament bundle assembly"/>
    <property type="evidence" value="ECO:0007669"/>
    <property type="project" value="TreeGrafter"/>
</dbReference>
<dbReference type="InterPro" id="IPR001452">
    <property type="entry name" value="SH3_domain"/>
</dbReference>
<proteinExistence type="inferred from homology"/>
<dbReference type="GO" id="GO:0035091">
    <property type="term" value="F:phosphatidylinositol binding"/>
    <property type="evidence" value="ECO:0007669"/>
    <property type="project" value="TreeGrafter"/>
</dbReference>
<dbReference type="InterPro" id="IPR036028">
    <property type="entry name" value="SH3-like_dom_sf"/>
</dbReference>
<evidence type="ECO:0000256" key="3">
    <source>
        <dbReference type="PROSITE-ProRule" id="PRU00192"/>
    </source>
</evidence>
<dbReference type="InterPro" id="IPR051702">
    <property type="entry name" value="SH3_domain_YSC84-like"/>
</dbReference>
<accession>A0A420IJ66</accession>
<dbReference type="CDD" id="cd11525">
    <property type="entry name" value="SYLF_SH3YL1_like"/>
    <property type="match status" value="1"/>
</dbReference>
<dbReference type="InterPro" id="IPR033643">
    <property type="entry name" value="SYLF_SH3YL1-like"/>
</dbReference>
<dbReference type="PROSITE" id="PS50002">
    <property type="entry name" value="SH3"/>
    <property type="match status" value="1"/>
</dbReference>
<feature type="region of interest" description="Disordered" evidence="4">
    <location>
        <begin position="311"/>
        <end position="333"/>
    </location>
</feature>